<keyword evidence="10" id="KW-1185">Reference proteome</keyword>
<dbReference type="Proteomes" id="UP000184386">
    <property type="component" value="Unassembled WGS sequence"/>
</dbReference>
<comment type="subcellular location">
    <subcellularLocation>
        <location evidence="7">Cytoplasm</location>
    </subcellularLocation>
</comment>
<keyword evidence="4 7" id="KW-0547">Nucleotide-binding</keyword>
<feature type="binding site" evidence="7">
    <location>
        <position position="383"/>
    </location>
    <ligand>
        <name>Mg(2+)</name>
        <dbReference type="ChEBI" id="CHEBI:18420"/>
    </ligand>
</feature>
<feature type="binding site" evidence="7">
    <location>
        <begin position="207"/>
        <end position="211"/>
    </location>
    <ligand>
        <name>ATP</name>
        <dbReference type="ChEBI" id="CHEBI:30616"/>
    </ligand>
</feature>
<dbReference type="GO" id="GO:0006085">
    <property type="term" value="P:acetyl-CoA biosynthetic process"/>
    <property type="evidence" value="ECO:0007669"/>
    <property type="project" value="UniProtKB-UniRule"/>
</dbReference>
<keyword evidence="6 7" id="KW-0067">ATP-binding</keyword>
<dbReference type="NCBIfam" id="TIGR00016">
    <property type="entry name" value="ackA"/>
    <property type="match status" value="1"/>
</dbReference>
<reference evidence="9 10" key="1">
    <citation type="submission" date="2016-11" db="EMBL/GenBank/DDBJ databases">
        <authorList>
            <person name="Jaros S."/>
            <person name="Januszkiewicz K."/>
            <person name="Wedrychowicz H."/>
        </authorList>
    </citation>
    <scope>NUCLEOTIDE SEQUENCE [LARGE SCALE GENOMIC DNA]</scope>
    <source>
        <strain evidence="9 10">DSM 15929</strain>
    </source>
</reference>
<dbReference type="InterPro" id="IPR043129">
    <property type="entry name" value="ATPase_NBD"/>
</dbReference>
<feature type="binding site" evidence="7">
    <location>
        <position position="14"/>
    </location>
    <ligand>
        <name>ATP</name>
        <dbReference type="ChEBI" id="CHEBI:30616"/>
    </ligand>
</feature>
<feature type="site" description="Transition state stabilizer" evidence="7">
    <location>
        <position position="240"/>
    </location>
</feature>
<organism evidence="9 10">
    <name type="scientific">Anaerocolumna jejuensis DSM 15929</name>
    <dbReference type="NCBI Taxonomy" id="1121322"/>
    <lineage>
        <taxon>Bacteria</taxon>
        <taxon>Bacillati</taxon>
        <taxon>Bacillota</taxon>
        <taxon>Clostridia</taxon>
        <taxon>Lachnospirales</taxon>
        <taxon>Lachnospiraceae</taxon>
        <taxon>Anaerocolumna</taxon>
    </lineage>
</organism>
<feature type="binding site" evidence="7">
    <location>
        <position position="90"/>
    </location>
    <ligand>
        <name>substrate</name>
    </ligand>
</feature>
<dbReference type="PRINTS" id="PR00471">
    <property type="entry name" value="ACETATEKNASE"/>
</dbReference>
<dbReference type="AlphaFoldDB" id="A0A1M6NZC4"/>
<dbReference type="EMBL" id="FRAC01000008">
    <property type="protein sequence ID" value="SHK01004.1"/>
    <property type="molecule type" value="Genomic_DNA"/>
</dbReference>
<keyword evidence="7" id="KW-0460">Magnesium</keyword>
<dbReference type="HAMAP" id="MF_00020">
    <property type="entry name" value="Acetate_kinase"/>
    <property type="match status" value="1"/>
</dbReference>
<dbReference type="GO" id="GO:0008776">
    <property type="term" value="F:acetate kinase activity"/>
    <property type="evidence" value="ECO:0007669"/>
    <property type="project" value="UniProtKB-UniRule"/>
</dbReference>
<dbReference type="PANTHER" id="PTHR21060">
    <property type="entry name" value="ACETATE KINASE"/>
    <property type="match status" value="1"/>
</dbReference>
<feature type="active site" description="Proton donor/acceptor" evidence="7">
    <location>
        <position position="147"/>
    </location>
</feature>
<dbReference type="SUPFAM" id="SSF53067">
    <property type="entry name" value="Actin-like ATPase domain"/>
    <property type="match status" value="2"/>
</dbReference>
<evidence type="ECO:0000256" key="1">
    <source>
        <dbReference type="ARBA" id="ARBA00008748"/>
    </source>
</evidence>
<comment type="catalytic activity">
    <reaction evidence="7">
        <text>acetate + ATP = acetyl phosphate + ADP</text>
        <dbReference type="Rhea" id="RHEA:11352"/>
        <dbReference type="ChEBI" id="CHEBI:22191"/>
        <dbReference type="ChEBI" id="CHEBI:30089"/>
        <dbReference type="ChEBI" id="CHEBI:30616"/>
        <dbReference type="ChEBI" id="CHEBI:456216"/>
        <dbReference type="EC" id="2.7.2.1"/>
    </reaction>
</comment>
<gene>
    <name evidence="7" type="primary">ackA</name>
    <name evidence="9" type="ORF">SAMN02745136_01523</name>
</gene>
<evidence type="ECO:0000256" key="6">
    <source>
        <dbReference type="ARBA" id="ARBA00022840"/>
    </source>
</evidence>
<evidence type="ECO:0000313" key="10">
    <source>
        <dbReference type="Proteomes" id="UP000184386"/>
    </source>
</evidence>
<keyword evidence="2 7" id="KW-0963">Cytoplasm</keyword>
<dbReference type="PANTHER" id="PTHR21060:SF15">
    <property type="entry name" value="ACETATE KINASE-RELATED"/>
    <property type="match status" value="1"/>
</dbReference>
<dbReference type="RefSeq" id="WP_073274432.1">
    <property type="nucleotide sequence ID" value="NZ_FRAC01000008.1"/>
</dbReference>
<dbReference type="GO" id="GO:0006083">
    <property type="term" value="P:acetate metabolic process"/>
    <property type="evidence" value="ECO:0007669"/>
    <property type="project" value="TreeGrafter"/>
</dbReference>
<dbReference type="Pfam" id="PF00871">
    <property type="entry name" value="Acetate_kinase"/>
    <property type="match status" value="1"/>
</dbReference>
<dbReference type="InterPro" id="IPR004372">
    <property type="entry name" value="Ac/propionate_kinase"/>
</dbReference>
<keyword evidence="7" id="KW-0479">Metal-binding</keyword>
<dbReference type="InterPro" id="IPR000890">
    <property type="entry name" value="Aliphatic_acid_kin_short-chain"/>
</dbReference>
<dbReference type="GO" id="GO:0000287">
    <property type="term" value="F:magnesium ion binding"/>
    <property type="evidence" value="ECO:0007669"/>
    <property type="project" value="UniProtKB-UniRule"/>
</dbReference>
<evidence type="ECO:0000256" key="3">
    <source>
        <dbReference type="ARBA" id="ARBA00022679"/>
    </source>
</evidence>
<dbReference type="InterPro" id="IPR023865">
    <property type="entry name" value="Aliphatic_acid_kinase_CS"/>
</dbReference>
<name>A0A1M6NZC4_9FIRM</name>
<keyword evidence="3 7" id="KW-0808">Transferase</keyword>
<dbReference type="PROSITE" id="PS01075">
    <property type="entry name" value="ACETATE_KINASE_1"/>
    <property type="match status" value="1"/>
</dbReference>
<evidence type="ECO:0000256" key="2">
    <source>
        <dbReference type="ARBA" id="ARBA00022490"/>
    </source>
</evidence>
<dbReference type="CDD" id="cd24010">
    <property type="entry name" value="ASKHA_NBD_AcK_PK"/>
    <property type="match status" value="1"/>
</dbReference>
<comment type="cofactor">
    <cofactor evidence="7">
        <name>Mg(2+)</name>
        <dbReference type="ChEBI" id="CHEBI:18420"/>
    </cofactor>
    <cofactor evidence="7">
        <name>Mn(2+)</name>
        <dbReference type="ChEBI" id="CHEBI:29035"/>
    </cofactor>
    <text evidence="7">Mg(2+). Can also accept Mn(2+).</text>
</comment>
<evidence type="ECO:0000313" key="9">
    <source>
        <dbReference type="EMBL" id="SHK01004.1"/>
    </source>
</evidence>
<dbReference type="OrthoDB" id="9802453at2"/>
<dbReference type="EC" id="2.7.2.1" evidence="7"/>
<dbReference type="PIRSF" id="PIRSF000722">
    <property type="entry name" value="Acetate_prop_kin"/>
    <property type="match status" value="1"/>
</dbReference>
<dbReference type="UniPathway" id="UPA00340">
    <property type="reaction ID" value="UER00458"/>
</dbReference>
<proteinExistence type="inferred from homology"/>
<evidence type="ECO:0000256" key="8">
    <source>
        <dbReference type="RuleBase" id="RU003835"/>
    </source>
</evidence>
<comment type="pathway">
    <text evidence="7">Metabolic intermediate biosynthesis; acetyl-CoA biosynthesis; acetyl-CoA from acetate: step 1/2.</text>
</comment>
<evidence type="ECO:0000256" key="5">
    <source>
        <dbReference type="ARBA" id="ARBA00022777"/>
    </source>
</evidence>
<comment type="subunit">
    <text evidence="7">Homodimer.</text>
</comment>
<comment type="function">
    <text evidence="7">Catalyzes the formation of acetyl phosphate from acetate and ATP. Can also catalyze the reverse reaction.</text>
</comment>
<comment type="similarity">
    <text evidence="1 7 8">Belongs to the acetokinase family.</text>
</comment>
<evidence type="ECO:0000256" key="7">
    <source>
        <dbReference type="HAMAP-Rule" id="MF_00020"/>
    </source>
</evidence>
<evidence type="ECO:0000256" key="4">
    <source>
        <dbReference type="ARBA" id="ARBA00022741"/>
    </source>
</evidence>
<feature type="binding site" evidence="7">
    <location>
        <begin position="330"/>
        <end position="334"/>
    </location>
    <ligand>
        <name>ATP</name>
        <dbReference type="ChEBI" id="CHEBI:30616"/>
    </ligand>
</feature>
<dbReference type="GO" id="GO:0005524">
    <property type="term" value="F:ATP binding"/>
    <property type="evidence" value="ECO:0007669"/>
    <property type="project" value="UniProtKB-KW"/>
</dbReference>
<dbReference type="GO" id="GO:0005737">
    <property type="term" value="C:cytoplasm"/>
    <property type="evidence" value="ECO:0007669"/>
    <property type="project" value="UniProtKB-SubCell"/>
</dbReference>
<feature type="site" description="Transition state stabilizer" evidence="7">
    <location>
        <position position="179"/>
    </location>
</feature>
<dbReference type="Gene3D" id="3.30.420.40">
    <property type="match status" value="2"/>
</dbReference>
<dbReference type="PROSITE" id="PS01076">
    <property type="entry name" value="ACETATE_KINASE_2"/>
    <property type="match status" value="1"/>
</dbReference>
<feature type="binding site" evidence="7">
    <location>
        <begin position="282"/>
        <end position="284"/>
    </location>
    <ligand>
        <name>ATP</name>
        <dbReference type="ChEBI" id="CHEBI:30616"/>
    </ligand>
</feature>
<feature type="binding site" evidence="7">
    <location>
        <position position="7"/>
    </location>
    <ligand>
        <name>Mg(2+)</name>
        <dbReference type="ChEBI" id="CHEBI:18420"/>
    </ligand>
</feature>
<sequence>MKILVVNCGSSSLKYQLIDSVTEKALAVGICERIGIDGRLVHTPAGGEKIRMDADMKDHKAAIQYVLDALTNSEYGVIKHLDEIGAVGHRVVHGGEKFASSTIITEEVINGIEECNDLAPLHNPANLIGIRACQHLMPGVPMVAVFDTAFHQTMPQRAYLYGLPYEYYENYKIRRYGFHGTSHSFVSKRAVELLGLDPNNSKVIVCHLGNGSSVTAVLNGKSVDTSMGLTPLEGLIMGTRSGSIDPAIIEYLMKKEGMNIDQVMEVLNKKSGVFGLSGISSDFRDLEDATAEGNEKAILAVDVFNYHVAKTIGSYVAAMNGVDAIVFTAGLGENDKAVRKGTMNYLGYLGVKINEENNNTRGKEIELSTPDSKVKVYIIPTNEELAIARETVELLA</sequence>
<protein>
    <recommendedName>
        <fullName evidence="7">Acetate kinase</fullName>
        <ecNumber evidence="7">2.7.2.1</ecNumber>
    </recommendedName>
    <alternativeName>
        <fullName evidence="7">Acetokinase</fullName>
    </alternativeName>
</protein>
<dbReference type="STRING" id="1121322.SAMN02745136_01523"/>
<accession>A0A1M6NZC4</accession>
<keyword evidence="5 7" id="KW-0418">Kinase</keyword>